<evidence type="ECO:0000259" key="12">
    <source>
        <dbReference type="PROSITE" id="PS50011"/>
    </source>
</evidence>
<reference evidence="13 14" key="1">
    <citation type="journal article" date="2014" name="Genome Announc.">
        <title>Draft genome sequence of the pathogenic fungus Scedosporium apiospermum.</title>
        <authorList>
            <person name="Vandeputte P."/>
            <person name="Ghamrawi S."/>
            <person name="Rechenmann M."/>
            <person name="Iltis A."/>
            <person name="Giraud S."/>
            <person name="Fleury M."/>
            <person name="Thornton C."/>
            <person name="Delhaes L."/>
            <person name="Meyer W."/>
            <person name="Papon N."/>
            <person name="Bouchara J.P."/>
        </authorList>
    </citation>
    <scope>NUCLEOTIDE SEQUENCE [LARGE SCALE GENOMIC DNA]</scope>
    <source>
        <strain evidence="13 14">IHEM 14462</strain>
    </source>
</reference>
<dbReference type="GO" id="GO:0005524">
    <property type="term" value="F:ATP binding"/>
    <property type="evidence" value="ECO:0007669"/>
    <property type="project" value="UniProtKB-UniRule"/>
</dbReference>
<dbReference type="Pfam" id="PF00069">
    <property type="entry name" value="Pkinase"/>
    <property type="match status" value="1"/>
</dbReference>
<feature type="region of interest" description="Disordered" evidence="11">
    <location>
        <begin position="1"/>
        <end position="88"/>
    </location>
</feature>
<evidence type="ECO:0000256" key="4">
    <source>
        <dbReference type="ARBA" id="ARBA00022679"/>
    </source>
</evidence>
<feature type="region of interest" description="Disordered" evidence="11">
    <location>
        <begin position="100"/>
        <end position="260"/>
    </location>
</feature>
<keyword evidence="3" id="KW-0597">Phosphoprotein</keyword>
<dbReference type="VEuPathDB" id="FungiDB:SAPIO_CDS1322"/>
<evidence type="ECO:0000256" key="10">
    <source>
        <dbReference type="PROSITE-ProRule" id="PRU10141"/>
    </source>
</evidence>
<dbReference type="GO" id="GO:0045033">
    <property type="term" value="P:peroxisome inheritance"/>
    <property type="evidence" value="ECO:0007669"/>
    <property type="project" value="UniProtKB-ARBA"/>
</dbReference>
<feature type="compositionally biased region" description="Basic and acidic residues" evidence="11">
    <location>
        <begin position="188"/>
        <end position="199"/>
    </location>
</feature>
<dbReference type="OrthoDB" id="193931at2759"/>
<evidence type="ECO:0000313" key="14">
    <source>
        <dbReference type="Proteomes" id="UP000028545"/>
    </source>
</evidence>
<dbReference type="InterPro" id="IPR011009">
    <property type="entry name" value="Kinase-like_dom_sf"/>
</dbReference>
<evidence type="ECO:0000256" key="9">
    <source>
        <dbReference type="ARBA" id="ARBA00048679"/>
    </source>
</evidence>
<dbReference type="EC" id="2.7.11.1" evidence="1"/>
<evidence type="ECO:0000256" key="6">
    <source>
        <dbReference type="ARBA" id="ARBA00022777"/>
    </source>
</evidence>
<dbReference type="InterPro" id="IPR000719">
    <property type="entry name" value="Prot_kinase_dom"/>
</dbReference>
<proteinExistence type="predicted"/>
<dbReference type="FunFam" id="3.30.200.20:FF:000042">
    <property type="entry name" value="Aurora kinase A"/>
    <property type="match status" value="1"/>
</dbReference>
<feature type="domain" description="Protein kinase" evidence="12">
    <location>
        <begin position="265"/>
        <end position="559"/>
    </location>
</feature>
<organism evidence="13 14">
    <name type="scientific">Pseudallescheria apiosperma</name>
    <name type="common">Scedosporium apiospermum</name>
    <dbReference type="NCBI Taxonomy" id="563466"/>
    <lineage>
        <taxon>Eukaryota</taxon>
        <taxon>Fungi</taxon>
        <taxon>Dikarya</taxon>
        <taxon>Ascomycota</taxon>
        <taxon>Pezizomycotina</taxon>
        <taxon>Sordariomycetes</taxon>
        <taxon>Hypocreomycetidae</taxon>
        <taxon>Microascales</taxon>
        <taxon>Microascaceae</taxon>
        <taxon>Scedosporium</taxon>
    </lineage>
</organism>
<keyword evidence="7 10" id="KW-0067">ATP-binding</keyword>
<evidence type="ECO:0000256" key="2">
    <source>
        <dbReference type="ARBA" id="ARBA00022527"/>
    </source>
</evidence>
<dbReference type="HOGENOM" id="CLU_003954_1_0_1"/>
<dbReference type="PROSITE" id="PS00107">
    <property type="entry name" value="PROTEIN_KINASE_ATP"/>
    <property type="match status" value="1"/>
</dbReference>
<feature type="compositionally biased region" description="Polar residues" evidence="11">
    <location>
        <begin position="654"/>
        <end position="670"/>
    </location>
</feature>
<dbReference type="GO" id="GO:0004674">
    <property type="term" value="F:protein serine/threonine kinase activity"/>
    <property type="evidence" value="ECO:0007669"/>
    <property type="project" value="UniProtKB-KW"/>
</dbReference>
<dbReference type="PROSITE" id="PS50011">
    <property type="entry name" value="PROTEIN_KINASE_DOM"/>
    <property type="match status" value="1"/>
</dbReference>
<dbReference type="KEGG" id="sapo:SAPIO_CDS1322"/>
<dbReference type="FunFam" id="1.10.510.10:FF:000397">
    <property type="entry name" value="Serine/threonine-protein kinase KIN4"/>
    <property type="match status" value="1"/>
</dbReference>
<feature type="compositionally biased region" description="Low complexity" evidence="11">
    <location>
        <begin position="671"/>
        <end position="684"/>
    </location>
</feature>
<feature type="compositionally biased region" description="Basic and acidic residues" evidence="11">
    <location>
        <begin position="239"/>
        <end position="260"/>
    </location>
</feature>
<feature type="compositionally biased region" description="Basic and acidic residues" evidence="11">
    <location>
        <begin position="897"/>
        <end position="907"/>
    </location>
</feature>
<keyword evidence="14" id="KW-1185">Reference proteome</keyword>
<feature type="region of interest" description="Disordered" evidence="11">
    <location>
        <begin position="574"/>
        <end position="593"/>
    </location>
</feature>
<accession>A0A084GF25</accession>
<dbReference type="GO" id="GO:0035556">
    <property type="term" value="P:intracellular signal transduction"/>
    <property type="evidence" value="ECO:0007669"/>
    <property type="project" value="TreeGrafter"/>
</dbReference>
<feature type="compositionally biased region" description="Polar residues" evidence="11">
    <location>
        <begin position="1003"/>
        <end position="1020"/>
    </location>
</feature>
<dbReference type="PROSITE" id="PS00108">
    <property type="entry name" value="PROTEIN_KINASE_ST"/>
    <property type="match status" value="1"/>
</dbReference>
<evidence type="ECO:0000313" key="13">
    <source>
        <dbReference type="EMBL" id="KEZ45937.1"/>
    </source>
</evidence>
<dbReference type="RefSeq" id="XP_016645736.1">
    <property type="nucleotide sequence ID" value="XM_016784620.1"/>
</dbReference>
<evidence type="ECO:0000256" key="1">
    <source>
        <dbReference type="ARBA" id="ARBA00012513"/>
    </source>
</evidence>
<name>A0A084GF25_PSEDA</name>
<dbReference type="GO" id="GO:0005737">
    <property type="term" value="C:cytoplasm"/>
    <property type="evidence" value="ECO:0007669"/>
    <property type="project" value="TreeGrafter"/>
</dbReference>
<evidence type="ECO:0000256" key="7">
    <source>
        <dbReference type="ARBA" id="ARBA00022840"/>
    </source>
</evidence>
<feature type="binding site" evidence="10">
    <location>
        <position position="298"/>
    </location>
    <ligand>
        <name>ATP</name>
        <dbReference type="ChEBI" id="CHEBI:30616"/>
    </ligand>
</feature>
<feature type="region of interest" description="Disordered" evidence="11">
    <location>
        <begin position="951"/>
        <end position="1022"/>
    </location>
</feature>
<comment type="catalytic activity">
    <reaction evidence="8">
        <text>L-threonyl-[protein] + ATP = O-phospho-L-threonyl-[protein] + ADP + H(+)</text>
        <dbReference type="Rhea" id="RHEA:46608"/>
        <dbReference type="Rhea" id="RHEA-COMP:11060"/>
        <dbReference type="Rhea" id="RHEA-COMP:11605"/>
        <dbReference type="ChEBI" id="CHEBI:15378"/>
        <dbReference type="ChEBI" id="CHEBI:30013"/>
        <dbReference type="ChEBI" id="CHEBI:30616"/>
        <dbReference type="ChEBI" id="CHEBI:61977"/>
        <dbReference type="ChEBI" id="CHEBI:456216"/>
        <dbReference type="EC" id="2.7.11.1"/>
    </reaction>
</comment>
<dbReference type="Proteomes" id="UP000028545">
    <property type="component" value="Unassembled WGS sequence"/>
</dbReference>
<comment type="catalytic activity">
    <reaction evidence="9">
        <text>L-seryl-[protein] + ATP = O-phospho-L-seryl-[protein] + ADP + H(+)</text>
        <dbReference type="Rhea" id="RHEA:17989"/>
        <dbReference type="Rhea" id="RHEA-COMP:9863"/>
        <dbReference type="Rhea" id="RHEA-COMP:11604"/>
        <dbReference type="ChEBI" id="CHEBI:15378"/>
        <dbReference type="ChEBI" id="CHEBI:29999"/>
        <dbReference type="ChEBI" id="CHEBI:30616"/>
        <dbReference type="ChEBI" id="CHEBI:83421"/>
        <dbReference type="ChEBI" id="CHEBI:456216"/>
        <dbReference type="EC" id="2.7.11.1"/>
    </reaction>
</comment>
<dbReference type="SUPFAM" id="SSF56112">
    <property type="entry name" value="Protein kinase-like (PK-like)"/>
    <property type="match status" value="1"/>
</dbReference>
<dbReference type="InterPro" id="IPR008271">
    <property type="entry name" value="Ser/Thr_kinase_AS"/>
</dbReference>
<evidence type="ECO:0000256" key="8">
    <source>
        <dbReference type="ARBA" id="ARBA00047899"/>
    </source>
</evidence>
<evidence type="ECO:0000256" key="3">
    <source>
        <dbReference type="ARBA" id="ARBA00022553"/>
    </source>
</evidence>
<dbReference type="InterPro" id="IPR017441">
    <property type="entry name" value="Protein_kinase_ATP_BS"/>
</dbReference>
<feature type="region of interest" description="Disordered" evidence="11">
    <location>
        <begin position="598"/>
        <end position="735"/>
    </location>
</feature>
<dbReference type="GO" id="GO:0000011">
    <property type="term" value="P:vacuole inheritance"/>
    <property type="evidence" value="ECO:0007669"/>
    <property type="project" value="UniProtKB-ARBA"/>
</dbReference>
<dbReference type="OMA" id="HGRIQQP"/>
<feature type="region of interest" description="Disordered" evidence="11">
    <location>
        <begin position="767"/>
        <end position="938"/>
    </location>
</feature>
<dbReference type="Gene3D" id="1.10.510.10">
    <property type="entry name" value="Transferase(Phosphotransferase) domain 1"/>
    <property type="match status" value="1"/>
</dbReference>
<keyword evidence="2" id="KW-0723">Serine/threonine-protein kinase</keyword>
<feature type="compositionally biased region" description="Polar residues" evidence="11">
    <location>
        <begin position="121"/>
        <end position="132"/>
    </location>
</feature>
<sequence length="1140" mass="122427">MSTALQTPHQPASLASPPLIPASTASHHYMPTHSREVYNANQQTVSSASPSSSKRPSRARSGNNPGAGAANVTVSPNHSQSALDSPMMASRAAVANAAVADYQSQGGSDRKRNAAPVAPPRTSSSNPPGASESQKRATAPNDRATASPRNGRHGESSRAANGNGGADPAEESRGSSSRRRHQQMAEEPPERVSSNRDGRTGAIVTIPSKPAASQEQPDATETYDEAAPPPVVAMGDYADQSRRGGRSRHDGRSNKRDKNTKFGDYILGNVIGEGEFGKVRLGWKQDDRVQVAIKIIKKESLGNNPSRLAKIHREVNILRGLTHPNIVHLHDMIGDDTRIGIVLEYASGGELFDYILNHRYLKDNAARRLFAQLISGVGYLHKKGIVHRDLKLENLLLDRHRNIIITDFGFANIFDPKDELTEEEELNLSDREFVKRLGLDKIKGNGTRRGDLMQTSCGSPCYAAPELVVSDSLYTGRKVDVWSCGVILYAMLAGYLPFDDDPANPEGDNINLLYKYIVNTPLTFPEYVSPHARDLLKRILVANPRRRADLFEVARHSWLSEYAHVVRIITSSTTTPDDIKNTTVPAEEEADAPGIARSASLREAAKPKTSAAASTVGGLTPKHGHIDTDDAAAAAAKAQKDAKRRTVQVEYVAPTTQTQRGEYIVSSKTRAQPTADAAQANASSSKDKPLPRDPPVSRDAYSKPTSSRGGPPSSHRQQAGVAPTRPPRDPRSDDIYTANAAVDHGHGSARPQTQGSIQSAASLGFTAGGRNTYGQPAPPAVAGTNVHGRIQQPASAGGDDVEGVGRPSVPSKFARVSGFTEGAPPQTSEVKGHKRSSTIGEISSKLLGRSGSLFGKSRKRTDTATALGAPATSSGPEKNNRKYPPISMANSMAVGGEEVRQSMDSRQSRRSFSLGLGKKRSGSINGSHHSQEKQSRRFSLIPSLTRAIGLGSDRNSQQSLPIHHGPDRQGQAETGGAQPNTPIYNEMLAKRQPESAATEAAYRNQSQGQVSASSHAQAPVQNPRYIPEQYDRRPNAIPPYIQQHSSVLNTGSESSIDIHRNQNNAQGVGSPYQGGFSESEGFDGRRFGAGAKGGKVLQKNKRFADAYDDYPGGHKGSSGAARRVMDIFRRRGKARSGDDR</sequence>
<keyword evidence="5 10" id="KW-0547">Nucleotide-binding</keyword>
<evidence type="ECO:0000256" key="11">
    <source>
        <dbReference type="SAM" id="MobiDB-lite"/>
    </source>
</evidence>
<evidence type="ECO:0000256" key="5">
    <source>
        <dbReference type="ARBA" id="ARBA00022741"/>
    </source>
</evidence>
<feature type="compositionally biased region" description="Polar residues" evidence="11">
    <location>
        <begin position="1"/>
        <end position="10"/>
    </location>
</feature>
<gene>
    <name evidence="13" type="ORF">SAPIO_CDS1322</name>
</gene>
<dbReference type="GeneID" id="27720394"/>
<keyword evidence="6" id="KW-0418">Kinase</keyword>
<dbReference type="AlphaFoldDB" id="A0A084GF25"/>
<keyword evidence="4" id="KW-0808">Transferase</keyword>
<comment type="caution">
    <text evidence="13">The sequence shown here is derived from an EMBL/GenBank/DDBJ whole genome shotgun (WGS) entry which is preliminary data.</text>
</comment>
<dbReference type="SMART" id="SM00220">
    <property type="entry name" value="S_TKc"/>
    <property type="match status" value="1"/>
</dbReference>
<dbReference type="PANTHER" id="PTHR24346:SF110">
    <property type="entry name" value="NON-SPECIFIC SERINE_THREONINE PROTEIN KINASE"/>
    <property type="match status" value="1"/>
</dbReference>
<protein>
    <recommendedName>
        <fullName evidence="1">non-specific serine/threonine protein kinase</fullName>
        <ecNumber evidence="1">2.7.11.1</ecNumber>
    </recommendedName>
</protein>
<dbReference type="EMBL" id="JOWA01000055">
    <property type="protein sequence ID" value="KEZ45937.1"/>
    <property type="molecule type" value="Genomic_DNA"/>
</dbReference>
<feature type="compositionally biased region" description="Low complexity" evidence="11">
    <location>
        <begin position="11"/>
        <end position="26"/>
    </location>
</feature>
<feature type="compositionally biased region" description="Polar residues" evidence="11">
    <location>
        <begin position="72"/>
        <end position="83"/>
    </location>
</feature>
<dbReference type="PANTHER" id="PTHR24346">
    <property type="entry name" value="MAP/MICROTUBULE AFFINITY-REGULATING KINASE"/>
    <property type="match status" value="1"/>
</dbReference>